<protein>
    <submittedName>
        <fullName evidence="1">Uncharacterized protein</fullName>
    </submittedName>
</protein>
<name>A0AAI9G4U1_STEMA</name>
<reference evidence="1" key="1">
    <citation type="submission" date="2023-08" db="EMBL/GenBank/DDBJ databases">
        <authorList>
            <consortium name="Clinical and Environmental Microbiology Branch: Whole genome sequencing antimicrobial resistance pathogens in the healthcare setting"/>
        </authorList>
    </citation>
    <scope>NUCLEOTIDE SEQUENCE</scope>
    <source>
        <strain evidence="1">2023CJ-00293</strain>
    </source>
</reference>
<dbReference type="EMBL" id="ABLTIR010000059">
    <property type="protein sequence ID" value="EKZ1927598.1"/>
    <property type="molecule type" value="Genomic_DNA"/>
</dbReference>
<dbReference type="Proteomes" id="UP001225498">
    <property type="component" value="Unassembled WGS sequence"/>
</dbReference>
<comment type="caution">
    <text evidence="1">The sequence shown here is derived from an EMBL/GenBank/DDBJ whole genome shotgun (WGS) entry which is preliminary data.</text>
</comment>
<evidence type="ECO:0000313" key="2">
    <source>
        <dbReference type="Proteomes" id="UP001225498"/>
    </source>
</evidence>
<proteinExistence type="predicted"/>
<dbReference type="AlphaFoldDB" id="A0AAI9G4U1"/>
<organism evidence="1 2">
    <name type="scientific">Stenotrophomonas maltophilia</name>
    <name type="common">Pseudomonas maltophilia</name>
    <name type="synonym">Xanthomonas maltophilia</name>
    <dbReference type="NCBI Taxonomy" id="40324"/>
    <lineage>
        <taxon>Bacteria</taxon>
        <taxon>Pseudomonadati</taxon>
        <taxon>Pseudomonadota</taxon>
        <taxon>Gammaproteobacteria</taxon>
        <taxon>Lysobacterales</taxon>
        <taxon>Lysobacteraceae</taxon>
        <taxon>Stenotrophomonas</taxon>
        <taxon>Stenotrophomonas maltophilia group</taxon>
    </lineage>
</organism>
<sequence length="256" mass="26161">MPDVKLSQLAAASAASVAAGAGLWTMAGHILGLRMEYVGPASIRVSSGSAWIPSLQQAIEVPSALTLSGLTLAANTWYHLYLYLNGSTPAIEAVTDAPAAPYSGTARAKTGAASRRYVGSFRTDAGGVIAKFKHIPAAGAVVYLGIRPLSLNAGVSTTTTSVSLGAAVPTTAAAAALIISLDAAGAALFTGNSEMPDPVLSNGNFLGYTESSTQVSVSRMDGHPVDANQSISYRLSQTPSSGTGAYVRVMAYTYER</sequence>
<accession>A0AAI9G4U1</accession>
<evidence type="ECO:0000313" key="1">
    <source>
        <dbReference type="EMBL" id="EKZ1927598.1"/>
    </source>
</evidence>
<dbReference type="RefSeq" id="WP_099562000.1">
    <property type="nucleotide sequence ID" value="NZ_JAMQEF010000124.1"/>
</dbReference>
<gene>
    <name evidence="1" type="ORF">REH87_002620</name>
</gene>